<dbReference type="EMBL" id="RBIN01000001">
    <property type="protein sequence ID" value="RKR07522.1"/>
    <property type="molecule type" value="Genomic_DNA"/>
</dbReference>
<reference evidence="1 2" key="1">
    <citation type="submission" date="2018-10" db="EMBL/GenBank/DDBJ databases">
        <title>Genomic Encyclopedia of Type Strains, Phase IV (KMG-IV): sequencing the most valuable type-strain genomes for metagenomic binning, comparative biology and taxonomic classification.</title>
        <authorList>
            <person name="Goeker M."/>
        </authorList>
    </citation>
    <scope>NUCLEOTIDE SEQUENCE [LARGE SCALE GENOMIC DNA]</scope>
    <source>
        <strain evidence="1 2">DSM 23229</strain>
    </source>
</reference>
<comment type="caution">
    <text evidence="1">The sequence shown here is derived from an EMBL/GenBank/DDBJ whole genome shotgun (WGS) entry which is preliminary data.</text>
</comment>
<name>A0A420X137_9GAMM</name>
<dbReference type="Proteomes" id="UP000281975">
    <property type="component" value="Unassembled WGS sequence"/>
</dbReference>
<evidence type="ECO:0000313" key="1">
    <source>
        <dbReference type="EMBL" id="RKR07522.1"/>
    </source>
</evidence>
<dbReference type="OrthoDB" id="6184286at2"/>
<protein>
    <submittedName>
        <fullName evidence="1">Uncharacterized protein</fullName>
    </submittedName>
</protein>
<dbReference type="RefSeq" id="WP_121170655.1">
    <property type="nucleotide sequence ID" value="NZ_RBIN01000001.1"/>
</dbReference>
<proteinExistence type="predicted"/>
<accession>A0A420X137</accession>
<dbReference type="AlphaFoldDB" id="A0A420X137"/>
<sequence>MSDQAAGLRAWHQRQHAAVSATPLLVLGAPADDELERALAALPSPGGRGWRPVTPAAAADLAAVRHRLLWFDVVHSEVAEVYRALKRLAAAEPGLPVLLLVSAEPDPVTAQVLDNLMTTARHFLGLTLMREPQRWLTPRR</sequence>
<gene>
    <name evidence="1" type="ORF">C7446_0334</name>
</gene>
<organism evidence="1 2">
    <name type="scientific">Kushneria sinocarnis</name>
    <dbReference type="NCBI Taxonomy" id="595502"/>
    <lineage>
        <taxon>Bacteria</taxon>
        <taxon>Pseudomonadati</taxon>
        <taxon>Pseudomonadota</taxon>
        <taxon>Gammaproteobacteria</taxon>
        <taxon>Oceanospirillales</taxon>
        <taxon>Halomonadaceae</taxon>
        <taxon>Kushneria</taxon>
    </lineage>
</organism>
<evidence type="ECO:0000313" key="2">
    <source>
        <dbReference type="Proteomes" id="UP000281975"/>
    </source>
</evidence>
<keyword evidence="2" id="KW-1185">Reference proteome</keyword>